<sequence length="361" mass="38322">MVLFAGDRIGDRDDEIAPSGDENQVVAQESPTSADTEEPVTEDPFAEESFLELDAQEIAAINGESTASDELIVGNEASINDNDLPGENSDEFLGAESAREFLLQQGAGKFSSLLSNAAGQEYQEEQFGGEHHPEGMSMRSFARGAAPAGSMLPPGDAGQAQAPQYSATAQVVGALASGLVGAVRGMVGAVAGRPAATMVKGCQTFMNNRSERTFQQNMSAVEAVASEWKAASTDHLGDEEKLAAFMHSETALALTERMAKAAASLEQSARQMALTALKNGMDSDEVLEKTAAKIARFTDQNKEALALMKQGDSSMLERFDRITNDLFTMIKNAVLQMVEWVTGQKMEQEPGVAATAAPRMG</sequence>
<feature type="compositionally biased region" description="Polar residues" evidence="1">
    <location>
        <begin position="21"/>
        <end position="34"/>
    </location>
</feature>
<reference evidence="2 3" key="1">
    <citation type="submission" date="2015-11" db="EMBL/GenBank/DDBJ databases">
        <authorList>
            <person name="Chong T.M."/>
            <person name="Chan K.G."/>
            <person name="Dessaux Y."/>
        </authorList>
    </citation>
    <scope>NUCLEOTIDE SEQUENCE [LARGE SCALE GENOMIC DNA]</scope>
    <source>
        <strain evidence="2 3">S5.2</strain>
        <plasmid evidence="3">Plasmid</plasmid>
    </source>
</reference>
<gene>
    <name evidence="2" type="ORF">DW68_025160</name>
</gene>
<organism evidence="2 3">
    <name type="scientific">Ectopseudomonas mendocina S5.2</name>
    <dbReference type="NCBI Taxonomy" id="1225174"/>
    <lineage>
        <taxon>Bacteria</taxon>
        <taxon>Pseudomonadati</taxon>
        <taxon>Pseudomonadota</taxon>
        <taxon>Gammaproteobacteria</taxon>
        <taxon>Pseudomonadales</taxon>
        <taxon>Pseudomonadaceae</taxon>
        <taxon>Ectopseudomonas</taxon>
    </lineage>
</organism>
<proteinExistence type="predicted"/>
<protein>
    <recommendedName>
        <fullName evidence="4">Phasin domain-containing protein</fullName>
    </recommendedName>
</protein>
<evidence type="ECO:0000313" key="3">
    <source>
        <dbReference type="Proteomes" id="UP000028530"/>
    </source>
</evidence>
<evidence type="ECO:0000256" key="1">
    <source>
        <dbReference type="SAM" id="MobiDB-lite"/>
    </source>
</evidence>
<accession>A0ABN4J1P0</accession>
<feature type="region of interest" description="Disordered" evidence="1">
    <location>
        <begin position="1"/>
        <end position="43"/>
    </location>
</feature>
<name>A0ABN4J1P0_ECTME</name>
<geneLocation type="plasmid" evidence="3"/>
<keyword evidence="3" id="KW-1185">Reference proteome</keyword>
<dbReference type="Proteomes" id="UP000028530">
    <property type="component" value="Plasmid pPME5"/>
</dbReference>
<dbReference type="EMBL" id="CP013125">
    <property type="protein sequence ID" value="ALN21971.1"/>
    <property type="molecule type" value="Genomic_DNA"/>
</dbReference>
<evidence type="ECO:0008006" key="4">
    <source>
        <dbReference type="Google" id="ProtNLM"/>
    </source>
</evidence>
<keyword evidence="2" id="KW-0614">Plasmid</keyword>
<evidence type="ECO:0000313" key="2">
    <source>
        <dbReference type="EMBL" id="ALN21971.1"/>
    </source>
</evidence>